<evidence type="ECO:0000256" key="4">
    <source>
        <dbReference type="PROSITE-ProRule" id="PRU00335"/>
    </source>
</evidence>
<dbReference type="Gene3D" id="1.10.357.10">
    <property type="entry name" value="Tetracycline Repressor, domain 2"/>
    <property type="match status" value="1"/>
</dbReference>
<evidence type="ECO:0000313" key="7">
    <source>
        <dbReference type="Proteomes" id="UP000565579"/>
    </source>
</evidence>
<feature type="DNA-binding region" description="H-T-H motif" evidence="4">
    <location>
        <begin position="46"/>
        <end position="65"/>
    </location>
</feature>
<keyword evidence="1" id="KW-0805">Transcription regulation</keyword>
<evidence type="ECO:0000256" key="1">
    <source>
        <dbReference type="ARBA" id="ARBA00023015"/>
    </source>
</evidence>
<dbReference type="PANTHER" id="PTHR30055">
    <property type="entry name" value="HTH-TYPE TRANSCRIPTIONAL REGULATOR RUTR"/>
    <property type="match status" value="1"/>
</dbReference>
<protein>
    <submittedName>
        <fullName evidence="6">AcrR family transcriptional regulator</fullName>
    </submittedName>
</protein>
<dbReference type="GO" id="GO:0000976">
    <property type="term" value="F:transcription cis-regulatory region binding"/>
    <property type="evidence" value="ECO:0007669"/>
    <property type="project" value="TreeGrafter"/>
</dbReference>
<gene>
    <name evidence="6" type="ORF">HD593_001746</name>
</gene>
<dbReference type="PANTHER" id="PTHR30055:SF234">
    <property type="entry name" value="HTH-TYPE TRANSCRIPTIONAL REGULATOR BETI"/>
    <property type="match status" value="1"/>
</dbReference>
<dbReference type="Pfam" id="PF00440">
    <property type="entry name" value="TetR_N"/>
    <property type="match status" value="1"/>
</dbReference>
<dbReference type="PRINTS" id="PR00455">
    <property type="entry name" value="HTHTETR"/>
</dbReference>
<dbReference type="RefSeq" id="WP_185101679.1">
    <property type="nucleotide sequence ID" value="NZ_JACHMI010000001.1"/>
</dbReference>
<name>A0A7X0NPC4_9ACTN</name>
<feature type="domain" description="HTH tetR-type" evidence="5">
    <location>
        <begin position="23"/>
        <end position="83"/>
    </location>
</feature>
<keyword evidence="3" id="KW-0804">Transcription</keyword>
<proteinExistence type="predicted"/>
<dbReference type="EMBL" id="JACHMI010000001">
    <property type="protein sequence ID" value="MBB6546951.1"/>
    <property type="molecule type" value="Genomic_DNA"/>
</dbReference>
<dbReference type="Proteomes" id="UP000565579">
    <property type="component" value="Unassembled WGS sequence"/>
</dbReference>
<dbReference type="InterPro" id="IPR009057">
    <property type="entry name" value="Homeodomain-like_sf"/>
</dbReference>
<dbReference type="PROSITE" id="PS50977">
    <property type="entry name" value="HTH_TETR_2"/>
    <property type="match status" value="1"/>
</dbReference>
<dbReference type="InterPro" id="IPR050109">
    <property type="entry name" value="HTH-type_TetR-like_transc_reg"/>
</dbReference>
<organism evidence="6 7">
    <name type="scientific">Nonomuraea rubra</name>
    <dbReference type="NCBI Taxonomy" id="46180"/>
    <lineage>
        <taxon>Bacteria</taxon>
        <taxon>Bacillati</taxon>
        <taxon>Actinomycetota</taxon>
        <taxon>Actinomycetes</taxon>
        <taxon>Streptosporangiales</taxon>
        <taxon>Streptosporangiaceae</taxon>
        <taxon>Nonomuraea</taxon>
    </lineage>
</organism>
<evidence type="ECO:0000256" key="2">
    <source>
        <dbReference type="ARBA" id="ARBA00023125"/>
    </source>
</evidence>
<comment type="caution">
    <text evidence="6">The sequence shown here is derived from an EMBL/GenBank/DDBJ whole genome shotgun (WGS) entry which is preliminary data.</text>
</comment>
<reference evidence="6 7" key="1">
    <citation type="submission" date="2020-08" db="EMBL/GenBank/DDBJ databases">
        <title>Sequencing the genomes of 1000 actinobacteria strains.</title>
        <authorList>
            <person name="Klenk H.-P."/>
        </authorList>
    </citation>
    <scope>NUCLEOTIDE SEQUENCE [LARGE SCALE GENOMIC DNA]</scope>
    <source>
        <strain evidence="6 7">DSM 43768</strain>
    </source>
</reference>
<keyword evidence="7" id="KW-1185">Reference proteome</keyword>
<dbReference type="GO" id="GO:0003700">
    <property type="term" value="F:DNA-binding transcription factor activity"/>
    <property type="evidence" value="ECO:0007669"/>
    <property type="project" value="TreeGrafter"/>
</dbReference>
<sequence length="218" mass="24443">MSNSRTEVAMAPAIEDPHNARSRRTRDALLAATREILECDGFEALTMAEVAARAGVSRRAVYLHFRSRTDLVTALFGYVADREGLAESLARVWEATNSVEALREWVRHLARYHPRLTVMNHALARVDPSDADAARHKRTVAAAQLDNCRRIAGRLAEEGRLAAPWTADTAADMLWSLISTDLFDRIMTERDWPQEQVEEHLLALYESTFVHPASGEGH</sequence>
<evidence type="ECO:0000313" key="6">
    <source>
        <dbReference type="EMBL" id="MBB6546951.1"/>
    </source>
</evidence>
<evidence type="ECO:0000259" key="5">
    <source>
        <dbReference type="PROSITE" id="PS50977"/>
    </source>
</evidence>
<dbReference type="AlphaFoldDB" id="A0A7X0NPC4"/>
<keyword evidence="2 4" id="KW-0238">DNA-binding</keyword>
<accession>A0A7X0NPC4</accession>
<dbReference type="InterPro" id="IPR001647">
    <property type="entry name" value="HTH_TetR"/>
</dbReference>
<dbReference type="SUPFAM" id="SSF46689">
    <property type="entry name" value="Homeodomain-like"/>
    <property type="match status" value="1"/>
</dbReference>
<evidence type="ECO:0000256" key="3">
    <source>
        <dbReference type="ARBA" id="ARBA00023163"/>
    </source>
</evidence>